<evidence type="ECO:0000313" key="1">
    <source>
        <dbReference type="EMBL" id="KAJ8114546.1"/>
    </source>
</evidence>
<evidence type="ECO:0000313" key="2">
    <source>
        <dbReference type="Proteomes" id="UP001153331"/>
    </source>
</evidence>
<proteinExistence type="predicted"/>
<reference evidence="1" key="1">
    <citation type="submission" date="2022-11" db="EMBL/GenBank/DDBJ databases">
        <title>Genome Sequence of Boeremia exigua.</title>
        <authorList>
            <person name="Buettner E."/>
        </authorList>
    </citation>
    <scope>NUCLEOTIDE SEQUENCE</scope>
    <source>
        <strain evidence="1">CU02</strain>
    </source>
</reference>
<dbReference type="Proteomes" id="UP001153331">
    <property type="component" value="Unassembled WGS sequence"/>
</dbReference>
<accession>A0ACC2IHA9</accession>
<protein>
    <submittedName>
        <fullName evidence="1">Uncharacterized protein</fullName>
    </submittedName>
</protein>
<dbReference type="EMBL" id="JAPHNI010000187">
    <property type="protein sequence ID" value="KAJ8114546.1"/>
    <property type="molecule type" value="Genomic_DNA"/>
</dbReference>
<keyword evidence="2" id="KW-1185">Reference proteome</keyword>
<comment type="caution">
    <text evidence="1">The sequence shown here is derived from an EMBL/GenBank/DDBJ whole genome shotgun (WGS) entry which is preliminary data.</text>
</comment>
<name>A0ACC2IHA9_9PLEO</name>
<gene>
    <name evidence="1" type="ORF">OPT61_g3602</name>
</gene>
<organism evidence="1 2">
    <name type="scientific">Boeremia exigua</name>
    <dbReference type="NCBI Taxonomy" id="749465"/>
    <lineage>
        <taxon>Eukaryota</taxon>
        <taxon>Fungi</taxon>
        <taxon>Dikarya</taxon>
        <taxon>Ascomycota</taxon>
        <taxon>Pezizomycotina</taxon>
        <taxon>Dothideomycetes</taxon>
        <taxon>Pleosporomycetidae</taxon>
        <taxon>Pleosporales</taxon>
        <taxon>Pleosporineae</taxon>
        <taxon>Didymellaceae</taxon>
        <taxon>Boeremia</taxon>
    </lineage>
</organism>
<sequence length="859" mass="96699">MSSSQRKEGTLERGRQFLSRLLSPDDVPDKPDTSMRLKSRDNANVSYDKLPQQTRVRRKKRRPTTGDTSVLSDDTATEHEYTDVKRHTDTKRFSSTSISSTEATNEATRWYEQHKRRNAEDKPRKLTSQQEDALRYIYKSRTAASRPSPPGKTSRDNSNPNGRSSRHREANEEPAVRKNHKNLRHEDQSPNQKPRKLNAQAEDAIRYIYKSRAEAEAEAESRPAPVRTGISGDVRERYYSSGPQELRPEPVRRSSTRPKERLSRGMPEIVDWEAKRPTFPRDASSPAVIHIPQIPSIRRSDTMPAVAGYRRSSRFPEEDRISPGSNAGEHPKQSEKTRREKQREGTKTYYHSFGTDFGSNLGSFGSDKKADHSSDASWFDNLYNTAKSTQSLIARAEREGPWSSKRDAVPLSRRERMHPASAPSDDEVEVQPYSHDAEAIVESSSDQDHVEVSSNDHNAETLSEGVLEHTGTDISNSEGDIAPDYEDTQATLRPSTDLAQLKTSPGRELPIPSRVQLNNYEIYGWYKEHTILGPTDEDILIATNPLGHGSLGVVDEVCHKNGQFPSFVRKRVRMPVQKRKVAAYLHIAKEEARILQSLVHPHIVALVGSYEDMQQSRSPSYCLLMAPVGENDLERFLAIVDEHDISSEFSIRWRACIRNWMACLASALKYMHASGIRHQDIKPSNIIHKGDQVFFTDFSSSSTFKVGHTTSTENPARSTPMYGAPEVTSDRGRHGQTTDIFALGCVFSDMLSVVEGKTVAAFQDFLYNSGKQSATESLGARQGLSYSEKVPFMSDWFVGSRLFDKCIFRMLHAERTMRPKAAEVLQTLMANGSDNRSCACLHAEVLRMEINTSLVVAVD</sequence>